<dbReference type="PROSITE" id="PS51257">
    <property type="entry name" value="PROKAR_LIPOPROTEIN"/>
    <property type="match status" value="1"/>
</dbReference>
<feature type="region of interest" description="Disordered" evidence="1">
    <location>
        <begin position="81"/>
        <end position="144"/>
    </location>
</feature>
<proteinExistence type="predicted"/>
<dbReference type="AlphaFoldDB" id="A0A0N7LV95"/>
<dbReference type="STRING" id="53501.SAMN04488043_11459"/>
<evidence type="ECO:0008006" key="4">
    <source>
        <dbReference type="Google" id="ProtNLM"/>
    </source>
</evidence>
<sequence length="685" mass="73255">MVSNSKVLTVSYGTFSCTLEGFDDSFDTMKAIAEYFRDLASDDRYFGAEPPTPDAEMLARIAEREIARRVQAREESGGFILTAEAKPDAVAEPKAQEVAAEPAPAPEPVGSPQAEAEIDTPADAAAPVEADEEEIADASDIADIDPIVDTVATPETAAPEVTQDVAEATVPDIPEADAVATDGAAAPQTAPIQTIAEPAQPEPEPLPAAPSADAAVSLLDDSSVAAKLQRIRAVVSRGTVQTVETDYTEDEHADDFIAAAANEIEEVIEADDQAELAAEDVEEENYSSILDAVARAKTDAEEAAAEAKAEPEDIAGDETAPEQRDQQPEAETAKAPEGPVENAAETQVSAPEEIAPEQAAAQPARPVRVLKMKRSDFEAALSSGHLEEHTDIQEDEPESSLSPEEEADLLRELAEVEAEFAEDEEELEADDVRSIFAAEDAPEEETAPEEPGRAQLEEPDVSRLMEKTQSEMDNPEGAHRRNAIAHLRAAVAATRAETEAGGGLNRGDDSVDAFRDDLESVVRPRRPVRPQTHAERPESPRPAPLKLVASQRIDAPAETAPAAAAITIKPRRVSLKPAADTSANQAAISDYKSFAEFAEAMGAEKLPDLLEAAAAYLSYVEGHEQFSRPQLMNKARQVEENAFSREDGLRSFGQLLRQGKIEKLQGGRFTVSDQIGFKPKNRAAG</sequence>
<feature type="compositionally biased region" description="Low complexity" evidence="1">
    <location>
        <begin position="119"/>
        <end position="128"/>
    </location>
</feature>
<evidence type="ECO:0000313" key="3">
    <source>
        <dbReference type="Proteomes" id="UP000051587"/>
    </source>
</evidence>
<evidence type="ECO:0000256" key="1">
    <source>
        <dbReference type="SAM" id="MobiDB-lite"/>
    </source>
</evidence>
<dbReference type="RefSeq" id="WP_074647096.1">
    <property type="nucleotide sequence ID" value="NZ_CP051181.1"/>
</dbReference>
<feature type="compositionally biased region" description="Basic and acidic residues" evidence="1">
    <location>
        <begin position="450"/>
        <end position="470"/>
    </location>
</feature>
<dbReference type="EMBL" id="CYSA01000018">
    <property type="protein sequence ID" value="CUH65674.1"/>
    <property type="molecule type" value="Genomic_DNA"/>
</dbReference>
<reference evidence="2 3" key="1">
    <citation type="submission" date="2015-09" db="EMBL/GenBank/DDBJ databases">
        <authorList>
            <consortium name="Swine Surveillance"/>
        </authorList>
    </citation>
    <scope>NUCLEOTIDE SEQUENCE [LARGE SCALE GENOMIC DNA]</scope>
    <source>
        <strain evidence="2 3">CECT 4357</strain>
    </source>
</reference>
<feature type="compositionally biased region" description="Acidic residues" evidence="1">
    <location>
        <begin position="415"/>
        <end position="429"/>
    </location>
</feature>
<feature type="compositionally biased region" description="Acidic residues" evidence="1">
    <location>
        <begin position="129"/>
        <end position="143"/>
    </location>
</feature>
<evidence type="ECO:0000313" key="2">
    <source>
        <dbReference type="EMBL" id="CUH65674.1"/>
    </source>
</evidence>
<organism evidence="2 3">
    <name type="scientific">Thalassovita gelatinovora</name>
    <name type="common">Thalassobius gelatinovorus</name>
    <dbReference type="NCBI Taxonomy" id="53501"/>
    <lineage>
        <taxon>Bacteria</taxon>
        <taxon>Pseudomonadati</taxon>
        <taxon>Pseudomonadota</taxon>
        <taxon>Alphaproteobacteria</taxon>
        <taxon>Rhodobacterales</taxon>
        <taxon>Roseobacteraceae</taxon>
        <taxon>Thalassovita</taxon>
    </lineage>
</organism>
<feature type="compositionally biased region" description="Low complexity" evidence="1">
    <location>
        <begin position="484"/>
        <end position="495"/>
    </location>
</feature>
<keyword evidence="3" id="KW-1185">Reference proteome</keyword>
<gene>
    <name evidence="2" type="ORF">TG4357_01994</name>
</gene>
<feature type="compositionally biased region" description="Basic and acidic residues" evidence="1">
    <location>
        <begin position="296"/>
        <end position="311"/>
    </location>
</feature>
<feature type="region of interest" description="Disordered" evidence="1">
    <location>
        <begin position="296"/>
        <end position="367"/>
    </location>
</feature>
<feature type="compositionally biased region" description="Basic and acidic residues" evidence="1">
    <location>
        <begin position="85"/>
        <end position="95"/>
    </location>
</feature>
<feature type="compositionally biased region" description="Low complexity" evidence="1">
    <location>
        <begin position="350"/>
        <end position="364"/>
    </location>
</feature>
<accession>A0A0N7LV95</accession>
<feature type="region of interest" description="Disordered" evidence="1">
    <location>
        <begin position="380"/>
        <end position="544"/>
    </location>
</feature>
<protein>
    <recommendedName>
        <fullName evidence="4">Chemotaxis protein CheA</fullName>
    </recommendedName>
</protein>
<dbReference type="OrthoDB" id="7798282at2"/>
<feature type="compositionally biased region" description="Basic and acidic residues" evidence="1">
    <location>
        <begin position="321"/>
        <end position="334"/>
    </location>
</feature>
<feature type="compositionally biased region" description="Basic and acidic residues" evidence="1">
    <location>
        <begin position="506"/>
        <end position="522"/>
    </location>
</feature>
<dbReference type="Proteomes" id="UP000051587">
    <property type="component" value="Unassembled WGS sequence"/>
</dbReference>
<name>A0A0N7LV95_THAGE</name>
<feature type="compositionally biased region" description="Acidic residues" evidence="1">
    <location>
        <begin position="393"/>
        <end position="407"/>
    </location>
</feature>